<sequence>MMIARWQVQARFGHKQAAIDLMRRWWREIAPQIGWRPEQVRILTGAVGERESAIDVEVEVADLAALGAAWARLAAAEGQDAWAAELEPHIVSGTPRWTVHRVL</sequence>
<reference evidence="1" key="1">
    <citation type="journal article" date="2014" name="Int. J. Syst. Evol. Microbiol.">
        <title>Complete genome sequence of Corynebacterium casei LMG S-19264T (=DSM 44701T), isolated from a smear-ripened cheese.</title>
        <authorList>
            <consortium name="US DOE Joint Genome Institute (JGI-PGF)"/>
            <person name="Walter F."/>
            <person name="Albersmeier A."/>
            <person name="Kalinowski J."/>
            <person name="Ruckert C."/>
        </authorList>
    </citation>
    <scope>NUCLEOTIDE SEQUENCE</scope>
    <source>
        <strain evidence="1">KCTC 42651</strain>
    </source>
</reference>
<dbReference type="RefSeq" id="WP_189993774.1">
    <property type="nucleotide sequence ID" value="NZ_BMZS01000011.1"/>
</dbReference>
<evidence type="ECO:0000313" key="2">
    <source>
        <dbReference type="Proteomes" id="UP000630353"/>
    </source>
</evidence>
<name>A0A918XVM9_9PROT</name>
<organism evidence="1 2">
    <name type="scientific">Thalassobaculum fulvum</name>
    <dbReference type="NCBI Taxonomy" id="1633335"/>
    <lineage>
        <taxon>Bacteria</taxon>
        <taxon>Pseudomonadati</taxon>
        <taxon>Pseudomonadota</taxon>
        <taxon>Alphaproteobacteria</taxon>
        <taxon>Rhodospirillales</taxon>
        <taxon>Thalassobaculaceae</taxon>
        <taxon>Thalassobaculum</taxon>
    </lineage>
</organism>
<reference evidence="1" key="2">
    <citation type="submission" date="2020-09" db="EMBL/GenBank/DDBJ databases">
        <authorList>
            <person name="Sun Q."/>
            <person name="Kim S."/>
        </authorList>
    </citation>
    <scope>NUCLEOTIDE SEQUENCE</scope>
    <source>
        <strain evidence="1">KCTC 42651</strain>
    </source>
</reference>
<keyword evidence="2" id="KW-1185">Reference proteome</keyword>
<dbReference type="Proteomes" id="UP000630353">
    <property type="component" value="Unassembled WGS sequence"/>
</dbReference>
<accession>A0A918XVM9</accession>
<proteinExistence type="predicted"/>
<dbReference type="AlphaFoldDB" id="A0A918XVM9"/>
<comment type="caution">
    <text evidence="1">The sequence shown here is derived from an EMBL/GenBank/DDBJ whole genome shotgun (WGS) entry which is preliminary data.</text>
</comment>
<protein>
    <submittedName>
        <fullName evidence="1">Uncharacterized protein</fullName>
    </submittedName>
</protein>
<gene>
    <name evidence="1" type="ORF">GCM10017083_44470</name>
</gene>
<dbReference type="EMBL" id="BMZS01000011">
    <property type="protein sequence ID" value="GHD59680.1"/>
    <property type="molecule type" value="Genomic_DNA"/>
</dbReference>
<evidence type="ECO:0000313" key="1">
    <source>
        <dbReference type="EMBL" id="GHD59680.1"/>
    </source>
</evidence>